<evidence type="ECO:0000313" key="5">
    <source>
        <dbReference type="Proteomes" id="UP000494205"/>
    </source>
</evidence>
<organism evidence="2 5">
    <name type="scientific">Paraburkholderia rhynchosiae</name>
    <dbReference type="NCBI Taxonomy" id="487049"/>
    <lineage>
        <taxon>Bacteria</taxon>
        <taxon>Pseudomonadati</taxon>
        <taxon>Pseudomonadota</taxon>
        <taxon>Betaproteobacteria</taxon>
        <taxon>Burkholderiales</taxon>
        <taxon>Burkholderiaceae</taxon>
        <taxon>Paraburkholderia</taxon>
    </lineage>
</organism>
<dbReference type="RefSeq" id="WP_102635809.1">
    <property type="nucleotide sequence ID" value="NZ_CADIJZ010000033.1"/>
</dbReference>
<evidence type="ECO:0000256" key="1">
    <source>
        <dbReference type="SAM" id="Phobius"/>
    </source>
</evidence>
<dbReference type="Proteomes" id="UP000235659">
    <property type="component" value="Unassembled WGS sequence"/>
</dbReference>
<dbReference type="OrthoDB" id="9912208at2"/>
<reference evidence="2 5" key="2">
    <citation type="submission" date="2020-04" db="EMBL/GenBank/DDBJ databases">
        <authorList>
            <person name="De Canck E."/>
        </authorList>
    </citation>
    <scope>NUCLEOTIDE SEQUENCE [LARGE SCALE GENOMIC DNA]</scope>
    <source>
        <strain evidence="2 5">LMG 27174</strain>
    </source>
</reference>
<dbReference type="Proteomes" id="UP000494205">
    <property type="component" value="Unassembled WGS sequence"/>
</dbReference>
<keyword evidence="1" id="KW-0472">Membrane</keyword>
<evidence type="ECO:0000313" key="2">
    <source>
        <dbReference type="EMBL" id="CAB3736123.1"/>
    </source>
</evidence>
<name>A0A2N7W516_9BURK</name>
<accession>A0A2N7W516</accession>
<evidence type="ECO:0000313" key="3">
    <source>
        <dbReference type="EMBL" id="PMS24490.1"/>
    </source>
</evidence>
<feature type="transmembrane region" description="Helical" evidence="1">
    <location>
        <begin position="42"/>
        <end position="64"/>
    </location>
</feature>
<evidence type="ECO:0000313" key="4">
    <source>
        <dbReference type="Proteomes" id="UP000235659"/>
    </source>
</evidence>
<protein>
    <submittedName>
        <fullName evidence="2">Uncharacterized protein</fullName>
    </submittedName>
</protein>
<dbReference type="EMBL" id="PNXY01000034">
    <property type="protein sequence ID" value="PMS24490.1"/>
    <property type="molecule type" value="Genomic_DNA"/>
</dbReference>
<feature type="transmembrane region" description="Helical" evidence="1">
    <location>
        <begin position="76"/>
        <end position="94"/>
    </location>
</feature>
<keyword evidence="4" id="KW-1185">Reference proteome</keyword>
<keyword evidence="1" id="KW-1133">Transmembrane helix</keyword>
<proteinExistence type="predicted"/>
<reference evidence="3 4" key="1">
    <citation type="submission" date="2018-01" db="EMBL/GenBank/DDBJ databases">
        <title>Whole genome analyses suggest that Burkholderia sensu lato contains two further novel genera in the rhizoxinica-symbiotica group Mycetohabitans gen. nov., and Trinickia gen. nov.: implications for the evolution of diazotrophy and nodulation in the Burkholderiaceae.</title>
        <authorList>
            <person name="Estrada-de los Santos P."/>
            <person name="Palmer M."/>
            <person name="Chavez-Ramirez B."/>
            <person name="Beukes C."/>
            <person name="Steenkamp E.T."/>
            <person name="Hirsch A.M."/>
            <person name="Manyaka P."/>
            <person name="Maluk M."/>
            <person name="Lafos M."/>
            <person name="Crook M."/>
            <person name="Gross E."/>
            <person name="Simon M.F."/>
            <person name="Bueno dos Reis Junior F."/>
            <person name="Poole P.S."/>
            <person name="Venter S.N."/>
            <person name="James E.K."/>
        </authorList>
    </citation>
    <scope>NUCLEOTIDE SEQUENCE [LARGE SCALE GENOMIC DNA]</scope>
    <source>
        <strain evidence="3 4">WSM 3937</strain>
    </source>
</reference>
<dbReference type="AlphaFoldDB" id="A0A2N7W516"/>
<gene>
    <name evidence="3" type="ORF">C0Z16_30690</name>
    <name evidence="2" type="ORF">LMG27174_06271</name>
</gene>
<feature type="transmembrane region" description="Helical" evidence="1">
    <location>
        <begin position="12"/>
        <end position="30"/>
    </location>
</feature>
<dbReference type="EMBL" id="CADIJZ010000033">
    <property type="protein sequence ID" value="CAB3736123.1"/>
    <property type="molecule type" value="Genomic_DNA"/>
</dbReference>
<sequence>MQTTLRKGDAPLYGVLAALGLLGAGIRWYLGNNPSNNLMEFVISVSGALFVCLGVTAVGGFVSLAVSEKIGDQQDFFAFLGSVLGAVMFFAWVVTSG</sequence>
<keyword evidence="1" id="KW-0812">Transmembrane</keyword>